<sequence length="1143" mass="126314">MWLLTAIGPVHGQIRFTFALEQKREYSVGRDDGCDIRFESRQIRPKEGTVVVDDWNPTQPHTPPTLRWRLEPKKNGSYGSIKTLGLIDMDDAGSTERSEYEVNEVKDSHGCYFEGMVQGVELAEDMWFTTEWRAVGLQYDKINEESDATRDLLRQYCIAWTKIFDIENRPTYVLSPLYKSNADCNYAVCFGIRIVQPSFLEALISRIWACWKKMADYQDSFTLPDEEDDAFQPELDGGLPASRKDVRCWLPNKKRQTLFKGWKVMGLRGKTQSAEKRYLLAMGADYQELDVLTDPVSSSQDFTDRLSSWLSDVDENSGREQALVIWFIPVKQELAKKGIDYTSVVQGTWWCDQVPGGIGDEFAQGHCHEEWVWVDMLHSPRWSRTPMHLMLTIVIYTFSAPAEESTAPPRPKRVHSTLGQAPVETEAGPSSRPEFIPSTFPDETEARKSPSPERPHIRERNASSGREKTPEPKASSAPTKKPLRRRANKPMLELPDSPPLSGPSTQDEDNSQASQPLFSQPNFVQDSMPQPTQASAFGPQATQTQSVVPDSVMPSQSVSQALGRSSRLKRRAGGTTPSLIQEIADTSINLENDIKAEERAADIRSLYEQTKSGSFAPSHHVSKRPRLATVDSEESGGSASIRARQDDAMDVDESEESATGIVGRSTRSKRATSTERMPPPAQPSRRRIRSPSAEEDEEEEEVVESRTAGKAPPRWHGTEAEHASPPKSAALKHKSQSQAARSSGGPSKDEAFLQAISKSAKSRKAIDELDREFNKLRIPKPNGATAVVRANEWESNVPDYALLNDADDELRGNFIQIIRRDMFRKDLGKDKQSERVDDGRPNFKKFKKKNVVRKAPIQFKLASTAAQAAELGEPYWPTQVIKTGRGKTQASQFARQPQQDEDDEDMPLLPRGRRKLLGTTQQHAQDDEDHMPPPNGTSAFSTRATQRGRSRVPESQPTSTQTPSTGSHQRRTRDTSVISEPDSVASAATSTRSRRVTKKGLNPVAVVPEGVDETGKGEGEGEGDEDEGVNWGEAHSTSTSRATGTRSKSGRTATRNTTAGTGTATGTGTVTLDDDTPMPMIPSSRSRRAAAASGTSAGTSLGVGVSTRTGPTQSGVGTRRKLLPADDDEGIGFRGLGKKRRLL</sequence>
<feature type="compositionally biased region" description="Low complexity" evidence="1">
    <location>
        <begin position="1089"/>
        <end position="1107"/>
    </location>
</feature>
<feature type="compositionally biased region" description="Polar residues" evidence="1">
    <location>
        <begin position="511"/>
        <end position="563"/>
    </location>
</feature>
<evidence type="ECO:0000313" key="2">
    <source>
        <dbReference type="EMBL" id="OCF34811.1"/>
    </source>
</evidence>
<evidence type="ECO:0000256" key="1">
    <source>
        <dbReference type="SAM" id="MobiDB-lite"/>
    </source>
</evidence>
<accession>A0A1B9GUV0</accession>
<feature type="compositionally biased region" description="Low complexity" evidence="1">
    <location>
        <begin position="1029"/>
        <end position="1071"/>
    </location>
</feature>
<organism evidence="2 3">
    <name type="scientific">Kwoniella heveanensis BCC8398</name>
    <dbReference type="NCBI Taxonomy" id="1296120"/>
    <lineage>
        <taxon>Eukaryota</taxon>
        <taxon>Fungi</taxon>
        <taxon>Dikarya</taxon>
        <taxon>Basidiomycota</taxon>
        <taxon>Agaricomycotina</taxon>
        <taxon>Tremellomycetes</taxon>
        <taxon>Tremellales</taxon>
        <taxon>Cryptococcaceae</taxon>
        <taxon>Kwoniella</taxon>
    </lineage>
</organism>
<reference evidence="3" key="2">
    <citation type="submission" date="2013-12" db="EMBL/GenBank/DDBJ databases">
        <title>Evolution of pathogenesis and genome organization in the Tremellales.</title>
        <authorList>
            <person name="Cuomo C."/>
            <person name="Litvintseva A."/>
            <person name="Heitman J."/>
            <person name="Chen Y."/>
            <person name="Sun S."/>
            <person name="Springer D."/>
            <person name="Dromer F."/>
            <person name="Young S."/>
            <person name="Zeng Q."/>
            <person name="Chapman S."/>
            <person name="Gujja S."/>
            <person name="Saif S."/>
            <person name="Birren B."/>
        </authorList>
    </citation>
    <scope>NUCLEOTIDE SEQUENCE [LARGE SCALE GENOMIC DNA]</scope>
    <source>
        <strain evidence="3">BCC8398</strain>
    </source>
</reference>
<feature type="compositionally biased region" description="Acidic residues" evidence="1">
    <location>
        <begin position="693"/>
        <end position="702"/>
    </location>
</feature>
<protein>
    <submittedName>
        <fullName evidence="2">Uncharacterized protein</fullName>
    </submittedName>
</protein>
<dbReference type="AlphaFoldDB" id="A0A1B9GUV0"/>
<gene>
    <name evidence="2" type="ORF">I316_03355</name>
</gene>
<dbReference type="EMBL" id="KV700123">
    <property type="protein sequence ID" value="OCF34811.1"/>
    <property type="molecule type" value="Genomic_DNA"/>
</dbReference>
<dbReference type="Proteomes" id="UP000092666">
    <property type="component" value="Unassembled WGS sequence"/>
</dbReference>
<feature type="compositionally biased region" description="Polar residues" evidence="1">
    <location>
        <begin position="736"/>
        <end position="745"/>
    </location>
</feature>
<feature type="compositionally biased region" description="Polar residues" evidence="1">
    <location>
        <begin position="936"/>
        <end position="947"/>
    </location>
</feature>
<feature type="compositionally biased region" description="Low complexity" evidence="1">
    <location>
        <begin position="955"/>
        <end position="967"/>
    </location>
</feature>
<proteinExistence type="predicted"/>
<feature type="compositionally biased region" description="Polar residues" evidence="1">
    <location>
        <begin position="886"/>
        <end position="897"/>
    </location>
</feature>
<feature type="region of interest" description="Disordered" evidence="1">
    <location>
        <begin position="422"/>
        <end position="581"/>
    </location>
</feature>
<reference evidence="2 3" key="1">
    <citation type="submission" date="2013-07" db="EMBL/GenBank/DDBJ databases">
        <title>The Genome Sequence of Cryptococcus heveanensis BCC8398.</title>
        <authorList>
            <consortium name="The Broad Institute Genome Sequencing Platform"/>
            <person name="Cuomo C."/>
            <person name="Litvintseva A."/>
            <person name="Chen Y."/>
            <person name="Heitman J."/>
            <person name="Sun S."/>
            <person name="Springer D."/>
            <person name="Dromer F."/>
            <person name="Young S.K."/>
            <person name="Zeng Q."/>
            <person name="Gargeya S."/>
            <person name="Fitzgerald M."/>
            <person name="Abouelleil A."/>
            <person name="Alvarado L."/>
            <person name="Berlin A.M."/>
            <person name="Chapman S.B."/>
            <person name="Dewar J."/>
            <person name="Goldberg J."/>
            <person name="Griggs A."/>
            <person name="Gujja S."/>
            <person name="Hansen M."/>
            <person name="Howarth C."/>
            <person name="Imamovic A."/>
            <person name="Larimer J."/>
            <person name="McCowan C."/>
            <person name="Murphy C."/>
            <person name="Pearson M."/>
            <person name="Priest M."/>
            <person name="Roberts A."/>
            <person name="Saif S."/>
            <person name="Shea T."/>
            <person name="Sykes S."/>
            <person name="Wortman J."/>
            <person name="Nusbaum C."/>
            <person name="Birren B."/>
        </authorList>
    </citation>
    <scope>NUCLEOTIDE SEQUENCE [LARGE SCALE GENOMIC DNA]</scope>
    <source>
        <strain evidence="2 3">BCC8398</strain>
    </source>
</reference>
<evidence type="ECO:0000313" key="3">
    <source>
        <dbReference type="Proteomes" id="UP000092666"/>
    </source>
</evidence>
<feature type="region of interest" description="Disordered" evidence="1">
    <location>
        <begin position="883"/>
        <end position="1143"/>
    </location>
</feature>
<feature type="region of interest" description="Disordered" evidence="1">
    <location>
        <begin position="610"/>
        <end position="764"/>
    </location>
</feature>
<dbReference type="OrthoDB" id="552194at2759"/>
<keyword evidence="3" id="KW-1185">Reference proteome</keyword>
<feature type="compositionally biased region" description="Basic and acidic residues" evidence="1">
    <location>
        <begin position="444"/>
        <end position="471"/>
    </location>
</feature>
<name>A0A1B9GUV0_9TREE</name>